<organism evidence="23 24">
    <name type="scientific">Apophysomyces ossiformis</name>
    <dbReference type="NCBI Taxonomy" id="679940"/>
    <lineage>
        <taxon>Eukaryota</taxon>
        <taxon>Fungi</taxon>
        <taxon>Fungi incertae sedis</taxon>
        <taxon>Mucoromycota</taxon>
        <taxon>Mucoromycotina</taxon>
        <taxon>Mucoromycetes</taxon>
        <taxon>Mucorales</taxon>
        <taxon>Mucorineae</taxon>
        <taxon>Mucoraceae</taxon>
        <taxon>Apophysomyces</taxon>
    </lineage>
</organism>
<feature type="zinc finger region" description="C3H1-type" evidence="19">
    <location>
        <begin position="102"/>
        <end position="129"/>
    </location>
</feature>
<keyword evidence="6" id="KW-0963">Cytoplasm</keyword>
<keyword evidence="9" id="KW-0747">Spliceosome</keyword>
<evidence type="ECO:0000256" key="5">
    <source>
        <dbReference type="ARBA" id="ARBA00020031"/>
    </source>
</evidence>
<evidence type="ECO:0000256" key="6">
    <source>
        <dbReference type="ARBA" id="ARBA00022490"/>
    </source>
</evidence>
<sequence length="296" mass="32778">MSLTKADPNKQQWEDASEAFLELTYRSADLSTTVHCVPLAAWHHALDVKSEAPTADINRQYYAQNMANKVEEGANVYDTSKISPANHETLKKLARTEPYYKRNRPHICSFFVKGECNRGDECPYRHEAPGEGDVGQQNIKNRYYGTNDPVAKKMLSRVKGNSLAPPEDKSVTSLFVTGVEEDIQEADIRGFFYAFGEIKSTVIIHRSKCAFVNFATRISAELAAEKVSDTGLTLNGHALRVTWGRPRPQGPKSDAKQRPASTGVMQPPAPPTMNAADESDRYPSQDPTLQGSSTKV</sequence>
<dbReference type="GO" id="GO:0006397">
    <property type="term" value="P:mRNA processing"/>
    <property type="evidence" value="ECO:0007669"/>
    <property type="project" value="UniProtKB-KW"/>
</dbReference>
<dbReference type="GO" id="GO:0071007">
    <property type="term" value="C:U2-type catalytic step 2 spliceosome"/>
    <property type="evidence" value="ECO:0007669"/>
    <property type="project" value="TreeGrafter"/>
</dbReference>
<evidence type="ECO:0000256" key="2">
    <source>
        <dbReference type="ARBA" id="ARBA00004496"/>
    </source>
</evidence>
<dbReference type="FunFam" id="4.10.1000.10:FF:000006">
    <property type="entry name" value="Putative pre-mrna-splicing factor rbm22"/>
    <property type="match status" value="1"/>
</dbReference>
<dbReference type="GO" id="GO:0071006">
    <property type="term" value="C:U2-type catalytic step 1 spliceosome"/>
    <property type="evidence" value="ECO:0007669"/>
    <property type="project" value="TreeGrafter"/>
</dbReference>
<feature type="domain" description="RRM" evidence="21">
    <location>
        <begin position="172"/>
        <end position="246"/>
    </location>
</feature>
<dbReference type="Pfam" id="PF00076">
    <property type="entry name" value="RRM_1"/>
    <property type="match status" value="1"/>
</dbReference>
<dbReference type="GO" id="GO:0000974">
    <property type="term" value="C:Prp19 complex"/>
    <property type="evidence" value="ECO:0007669"/>
    <property type="project" value="TreeGrafter"/>
</dbReference>
<gene>
    <name evidence="23" type="primary">RBM22</name>
    <name evidence="23" type="ORF">EC973_002172</name>
</gene>
<evidence type="ECO:0000256" key="1">
    <source>
        <dbReference type="ARBA" id="ARBA00004123"/>
    </source>
</evidence>
<dbReference type="InterPro" id="IPR039171">
    <property type="entry name" value="Cwc2/Slt11"/>
</dbReference>
<dbReference type="Gene3D" id="3.30.70.330">
    <property type="match status" value="1"/>
</dbReference>
<dbReference type="EMBL" id="JABAYA010000159">
    <property type="protein sequence ID" value="KAF7723234.1"/>
    <property type="molecule type" value="Genomic_DNA"/>
</dbReference>
<evidence type="ECO:0000256" key="20">
    <source>
        <dbReference type="SAM" id="MobiDB-lite"/>
    </source>
</evidence>
<dbReference type="PROSITE" id="PS50102">
    <property type="entry name" value="RRM"/>
    <property type="match status" value="1"/>
</dbReference>
<dbReference type="FunFam" id="3.30.70.330:FF:000476">
    <property type="entry name" value="Zinc finger CCCH domain-containing protein 4"/>
    <property type="match status" value="1"/>
</dbReference>
<evidence type="ECO:0000256" key="7">
    <source>
        <dbReference type="ARBA" id="ARBA00022664"/>
    </source>
</evidence>
<dbReference type="Gene3D" id="4.10.1000.10">
    <property type="entry name" value="Zinc finger, CCCH-type"/>
    <property type="match status" value="1"/>
</dbReference>
<comment type="subcellular location">
    <subcellularLocation>
        <location evidence="2">Cytoplasm</location>
    </subcellularLocation>
    <subcellularLocation>
        <location evidence="1">Nucleus</location>
    </subcellularLocation>
</comment>
<evidence type="ECO:0000256" key="12">
    <source>
        <dbReference type="ARBA" id="ARBA00022884"/>
    </source>
</evidence>
<dbReference type="Pfam" id="PF25584">
    <property type="entry name" value="zf-CCCH_RBM22"/>
    <property type="match status" value="1"/>
</dbReference>
<keyword evidence="14" id="KW-0539">Nucleus</keyword>
<evidence type="ECO:0000313" key="24">
    <source>
        <dbReference type="Proteomes" id="UP000605846"/>
    </source>
</evidence>
<evidence type="ECO:0000259" key="21">
    <source>
        <dbReference type="PROSITE" id="PS50102"/>
    </source>
</evidence>
<dbReference type="InterPro" id="IPR036855">
    <property type="entry name" value="Znf_CCCH_sf"/>
</dbReference>
<evidence type="ECO:0000256" key="15">
    <source>
        <dbReference type="ARBA" id="ARBA00025609"/>
    </source>
</evidence>
<evidence type="ECO:0000256" key="16">
    <source>
        <dbReference type="ARBA" id="ARBA00030793"/>
    </source>
</evidence>
<evidence type="ECO:0000259" key="22">
    <source>
        <dbReference type="PROSITE" id="PS50103"/>
    </source>
</evidence>
<evidence type="ECO:0000313" key="23">
    <source>
        <dbReference type="EMBL" id="KAF7723234.1"/>
    </source>
</evidence>
<dbReference type="SUPFAM" id="SSF90229">
    <property type="entry name" value="CCCH zinc finger"/>
    <property type="match status" value="1"/>
</dbReference>
<evidence type="ECO:0000256" key="17">
    <source>
        <dbReference type="ARBA" id="ARBA00069020"/>
    </source>
</evidence>
<name>A0A8H7BIM3_9FUNG</name>
<dbReference type="InterPro" id="IPR035979">
    <property type="entry name" value="RBD_domain_sf"/>
</dbReference>
<keyword evidence="8 19" id="KW-0479">Metal-binding</keyword>
<dbReference type="PROSITE" id="PS50103">
    <property type="entry name" value="ZF_C3H1"/>
    <property type="match status" value="1"/>
</dbReference>
<dbReference type="PANTHER" id="PTHR14089:SF6">
    <property type="entry name" value="PRE-MRNA-SPLICING FACTOR RBM22"/>
    <property type="match status" value="1"/>
</dbReference>
<evidence type="ECO:0000256" key="13">
    <source>
        <dbReference type="ARBA" id="ARBA00023187"/>
    </source>
</evidence>
<dbReference type="OrthoDB" id="10259600at2759"/>
<comment type="caution">
    <text evidence="23">The sequence shown here is derived from an EMBL/GenBank/DDBJ whole genome shotgun (WGS) entry which is preliminary data.</text>
</comment>
<dbReference type="SMART" id="SM00360">
    <property type="entry name" value="RRM"/>
    <property type="match status" value="1"/>
</dbReference>
<dbReference type="GO" id="GO:0008380">
    <property type="term" value="P:RNA splicing"/>
    <property type="evidence" value="ECO:0007669"/>
    <property type="project" value="UniProtKB-KW"/>
</dbReference>
<evidence type="ECO:0000256" key="9">
    <source>
        <dbReference type="ARBA" id="ARBA00022728"/>
    </source>
</evidence>
<dbReference type="InterPro" id="IPR000571">
    <property type="entry name" value="Znf_CCCH"/>
</dbReference>
<evidence type="ECO:0000256" key="18">
    <source>
        <dbReference type="PROSITE-ProRule" id="PRU00176"/>
    </source>
</evidence>
<dbReference type="PANTHER" id="PTHR14089">
    <property type="entry name" value="PRE-MRNA-SPLICING FACTOR RBM22"/>
    <property type="match status" value="1"/>
</dbReference>
<keyword evidence="11 19" id="KW-0862">Zinc</keyword>
<keyword evidence="12 18" id="KW-0694">RNA-binding</keyword>
<dbReference type="InterPro" id="IPR000504">
    <property type="entry name" value="RRM_dom"/>
</dbReference>
<dbReference type="InterPro" id="IPR012677">
    <property type="entry name" value="Nucleotide-bd_a/b_plait_sf"/>
</dbReference>
<keyword evidence="7" id="KW-0507">mRNA processing</keyword>
<evidence type="ECO:0000256" key="14">
    <source>
        <dbReference type="ARBA" id="ARBA00023242"/>
    </source>
</evidence>
<comment type="similarity">
    <text evidence="3">Belongs to the SLT11 family.</text>
</comment>
<dbReference type="GO" id="GO:0008270">
    <property type="term" value="F:zinc ion binding"/>
    <property type="evidence" value="ECO:0007669"/>
    <property type="project" value="UniProtKB-KW"/>
</dbReference>
<evidence type="ECO:0000256" key="4">
    <source>
        <dbReference type="ARBA" id="ARBA00019060"/>
    </source>
</evidence>
<evidence type="ECO:0000256" key="8">
    <source>
        <dbReference type="ARBA" id="ARBA00022723"/>
    </source>
</evidence>
<evidence type="ECO:0000256" key="3">
    <source>
        <dbReference type="ARBA" id="ARBA00007781"/>
    </source>
</evidence>
<reference evidence="23" key="1">
    <citation type="submission" date="2020-01" db="EMBL/GenBank/DDBJ databases">
        <title>Genome Sequencing of Three Apophysomyces-Like Fungal Strains Confirms a Novel Fungal Genus in the Mucoromycota with divergent Burkholderia-like Endosymbiotic Bacteria.</title>
        <authorList>
            <person name="Stajich J.E."/>
            <person name="Macias A.M."/>
            <person name="Carter-House D."/>
            <person name="Lovett B."/>
            <person name="Kasson L.R."/>
            <person name="Berry K."/>
            <person name="Grigoriev I."/>
            <person name="Chang Y."/>
            <person name="Spatafora J."/>
            <person name="Kasson M.T."/>
        </authorList>
    </citation>
    <scope>NUCLEOTIDE SEQUENCE</scope>
    <source>
        <strain evidence="23">NRRL A-21654</strain>
    </source>
</reference>
<feature type="region of interest" description="Disordered" evidence="20">
    <location>
        <begin position="241"/>
        <end position="296"/>
    </location>
</feature>
<keyword evidence="10 19" id="KW-0863">Zinc-finger</keyword>
<dbReference type="GO" id="GO:0017070">
    <property type="term" value="F:U6 snRNA binding"/>
    <property type="evidence" value="ECO:0007669"/>
    <property type="project" value="TreeGrafter"/>
</dbReference>
<feature type="compositionally biased region" description="Polar residues" evidence="20">
    <location>
        <begin position="285"/>
        <end position="296"/>
    </location>
</feature>
<dbReference type="Proteomes" id="UP000605846">
    <property type="component" value="Unassembled WGS sequence"/>
</dbReference>
<accession>A0A8H7BIM3</accession>
<dbReference type="SUPFAM" id="SSF54928">
    <property type="entry name" value="RNA-binding domain, RBD"/>
    <property type="match status" value="1"/>
</dbReference>
<dbReference type="InterPro" id="IPR057674">
    <property type="entry name" value="Znf-CCCH_RBM22"/>
</dbReference>
<keyword evidence="24" id="KW-1185">Reference proteome</keyword>
<keyword evidence="13" id="KW-0508">mRNA splicing</keyword>
<dbReference type="GO" id="GO:0036002">
    <property type="term" value="F:pre-mRNA binding"/>
    <property type="evidence" value="ECO:0007669"/>
    <property type="project" value="TreeGrafter"/>
</dbReference>
<protein>
    <recommendedName>
        <fullName evidence="5">Pre-mRNA-splicing factor RBM22</fullName>
    </recommendedName>
    <alternativeName>
        <fullName evidence="4 17">Pre-mRNA-splicing factor SLT11</fullName>
    </alternativeName>
    <alternativeName>
        <fullName evidence="16">RNA-binding motif protein 22</fullName>
    </alternativeName>
</protein>
<dbReference type="SMART" id="SM00356">
    <property type="entry name" value="ZnF_C3H1"/>
    <property type="match status" value="1"/>
</dbReference>
<evidence type="ECO:0000256" key="19">
    <source>
        <dbReference type="PROSITE-ProRule" id="PRU00723"/>
    </source>
</evidence>
<proteinExistence type="inferred from homology"/>
<dbReference type="AlphaFoldDB" id="A0A8H7BIM3"/>
<evidence type="ECO:0000256" key="11">
    <source>
        <dbReference type="ARBA" id="ARBA00022833"/>
    </source>
</evidence>
<comment type="function">
    <text evidence="15">Involved in pre-mRNA splicing. Facilitates the cooperative formation of U2/U6 helix II in association with stem II in the spliceosome. Binds to RNA.</text>
</comment>
<evidence type="ECO:0000256" key="10">
    <source>
        <dbReference type="ARBA" id="ARBA00022771"/>
    </source>
</evidence>
<feature type="domain" description="C3H1-type" evidence="22">
    <location>
        <begin position="102"/>
        <end position="129"/>
    </location>
</feature>